<reference evidence="1 2" key="1">
    <citation type="submission" date="2018-05" db="EMBL/GenBank/DDBJ databases">
        <title>Genomic Encyclopedia of Type Strains, Phase IV (KMG-IV): sequencing the most valuable type-strain genomes for metagenomic binning, comparative biology and taxonomic classification.</title>
        <authorList>
            <person name="Goeker M."/>
        </authorList>
    </citation>
    <scope>NUCLEOTIDE SEQUENCE [LARGE SCALE GENOMIC DNA]</scope>
    <source>
        <strain evidence="1 2">DSM 29661</strain>
    </source>
</reference>
<evidence type="ECO:0000313" key="1">
    <source>
        <dbReference type="EMBL" id="PXX73674.1"/>
    </source>
</evidence>
<comment type="caution">
    <text evidence="1">The sequence shown here is derived from an EMBL/GenBank/DDBJ whole genome shotgun (WGS) entry which is preliminary data.</text>
</comment>
<dbReference type="EMBL" id="QJKI01000039">
    <property type="protein sequence ID" value="PXX73674.1"/>
    <property type="molecule type" value="Genomic_DNA"/>
</dbReference>
<name>A0A318KBJ0_9NEIS</name>
<accession>A0A318KBJ0</accession>
<dbReference type="Pfam" id="PF21983">
    <property type="entry name" value="NikA-like"/>
    <property type="match status" value="1"/>
</dbReference>
<evidence type="ECO:0000313" key="2">
    <source>
        <dbReference type="Proteomes" id="UP000247555"/>
    </source>
</evidence>
<organism evidence="1 2">
    <name type="scientific">Rivihabitans pingtungensis</name>
    <dbReference type="NCBI Taxonomy" id="1054498"/>
    <lineage>
        <taxon>Bacteria</taxon>
        <taxon>Pseudomonadati</taxon>
        <taxon>Pseudomonadota</taxon>
        <taxon>Betaproteobacteria</taxon>
        <taxon>Neisseriales</taxon>
        <taxon>Aquaspirillaceae</taxon>
        <taxon>Rivihabitans</taxon>
    </lineage>
</organism>
<dbReference type="RefSeq" id="WP_110392242.1">
    <property type="nucleotide sequence ID" value="NZ_QJKI01000039.1"/>
</dbReference>
<dbReference type="Proteomes" id="UP000247555">
    <property type="component" value="Unassembled WGS sequence"/>
</dbReference>
<keyword evidence="2" id="KW-1185">Reference proteome</keyword>
<dbReference type="AlphaFoldDB" id="A0A318KBJ0"/>
<gene>
    <name evidence="1" type="ORF">DFR34_1394</name>
</gene>
<protein>
    <submittedName>
        <fullName evidence="1">Mobilization protein MobC</fullName>
    </submittedName>
</protein>
<dbReference type="OrthoDB" id="8564148at2"/>
<dbReference type="InterPro" id="IPR053842">
    <property type="entry name" value="NikA-like"/>
</dbReference>
<proteinExistence type="predicted"/>
<sequence length="123" mass="13694">MTSKTKTKAEGEKLTKPVSFRLTAADHAAYLAKVRASGLKPSEFFRECVLQNRTQIVARPKPSPERSQLVYLMNKAGNNINQLAHRANADHLAGFVSEATYTRILAQLEMLARYMKSAVKDAD</sequence>